<accession>A0A2P8HVS9</accession>
<evidence type="ECO:0000256" key="1">
    <source>
        <dbReference type="ARBA" id="ARBA00022617"/>
    </source>
</evidence>
<evidence type="ECO:0000256" key="4">
    <source>
        <dbReference type="PROSITE-ProRule" id="PRU00433"/>
    </source>
</evidence>
<sequence>MKRMIVTCVALSAILSLMAQAPKTTPGQQSKIRGKKVYEQYCLACHQVDGGGVPHLNPPLKKTSFIIGDKTKLIDVILKGMQSSVPIDDEYYSNNMPPHNFLKDQEIADVLTFIRNNFGNKAKAVTIAEVKAVRAKQP</sequence>
<dbReference type="GO" id="GO:0009055">
    <property type="term" value="F:electron transfer activity"/>
    <property type="evidence" value="ECO:0007669"/>
    <property type="project" value="InterPro"/>
</dbReference>
<dbReference type="Pfam" id="PF00034">
    <property type="entry name" value="Cytochrom_C"/>
    <property type="match status" value="1"/>
</dbReference>
<keyword evidence="1 4" id="KW-0349">Heme</keyword>
<keyword evidence="3 4" id="KW-0408">Iron</keyword>
<dbReference type="PANTHER" id="PTHR35008:SF8">
    <property type="entry name" value="ALCOHOL DEHYDROGENASE CYTOCHROME C SUBUNIT"/>
    <property type="match status" value="1"/>
</dbReference>
<dbReference type="InterPro" id="IPR036909">
    <property type="entry name" value="Cyt_c-like_dom_sf"/>
</dbReference>
<gene>
    <name evidence="7" type="ORF">CLV51_1011677</name>
</gene>
<keyword evidence="8" id="KW-1185">Reference proteome</keyword>
<evidence type="ECO:0000256" key="3">
    <source>
        <dbReference type="ARBA" id="ARBA00023004"/>
    </source>
</evidence>
<dbReference type="PROSITE" id="PS51007">
    <property type="entry name" value="CYTC"/>
    <property type="match status" value="1"/>
</dbReference>
<feature type="signal peptide" evidence="5">
    <location>
        <begin position="1"/>
        <end position="21"/>
    </location>
</feature>
<evidence type="ECO:0000256" key="2">
    <source>
        <dbReference type="ARBA" id="ARBA00022723"/>
    </source>
</evidence>
<keyword evidence="2 4" id="KW-0479">Metal-binding</keyword>
<dbReference type="OrthoDB" id="9811395at2"/>
<evidence type="ECO:0000259" key="6">
    <source>
        <dbReference type="PROSITE" id="PS51007"/>
    </source>
</evidence>
<evidence type="ECO:0000256" key="5">
    <source>
        <dbReference type="SAM" id="SignalP"/>
    </source>
</evidence>
<name>A0A2P8HVS9_CHINA</name>
<evidence type="ECO:0000313" key="7">
    <source>
        <dbReference type="EMBL" id="PSL50332.1"/>
    </source>
</evidence>
<feature type="chain" id="PRO_5015128081" evidence="5">
    <location>
        <begin position="22"/>
        <end position="138"/>
    </location>
</feature>
<keyword evidence="5" id="KW-0732">Signal</keyword>
<dbReference type="GO" id="GO:0020037">
    <property type="term" value="F:heme binding"/>
    <property type="evidence" value="ECO:0007669"/>
    <property type="project" value="InterPro"/>
</dbReference>
<protein>
    <submittedName>
        <fullName evidence="7">Mono/diheme cytochrome c family protein</fullName>
    </submittedName>
</protein>
<proteinExistence type="predicted"/>
<dbReference type="RefSeq" id="WP_106527484.1">
    <property type="nucleotide sequence ID" value="NZ_PYAW01000001.1"/>
</dbReference>
<dbReference type="GO" id="GO:0046872">
    <property type="term" value="F:metal ion binding"/>
    <property type="evidence" value="ECO:0007669"/>
    <property type="project" value="UniProtKB-KW"/>
</dbReference>
<dbReference type="Proteomes" id="UP000240971">
    <property type="component" value="Unassembled WGS sequence"/>
</dbReference>
<organism evidence="7 8">
    <name type="scientific">Chitinophaga niastensis</name>
    <dbReference type="NCBI Taxonomy" id="536980"/>
    <lineage>
        <taxon>Bacteria</taxon>
        <taxon>Pseudomonadati</taxon>
        <taxon>Bacteroidota</taxon>
        <taxon>Chitinophagia</taxon>
        <taxon>Chitinophagales</taxon>
        <taxon>Chitinophagaceae</taxon>
        <taxon>Chitinophaga</taxon>
    </lineage>
</organism>
<dbReference type="PANTHER" id="PTHR35008">
    <property type="entry name" value="BLL4482 PROTEIN-RELATED"/>
    <property type="match status" value="1"/>
</dbReference>
<feature type="domain" description="Cytochrome c" evidence="6">
    <location>
        <begin position="29"/>
        <end position="118"/>
    </location>
</feature>
<dbReference type="Gene3D" id="1.10.760.10">
    <property type="entry name" value="Cytochrome c-like domain"/>
    <property type="match status" value="1"/>
</dbReference>
<dbReference type="AlphaFoldDB" id="A0A2P8HVS9"/>
<dbReference type="InterPro" id="IPR009056">
    <property type="entry name" value="Cyt_c-like_dom"/>
</dbReference>
<dbReference type="InterPro" id="IPR051459">
    <property type="entry name" value="Cytochrome_c-type_DH"/>
</dbReference>
<comment type="caution">
    <text evidence="7">The sequence shown here is derived from an EMBL/GenBank/DDBJ whole genome shotgun (WGS) entry which is preliminary data.</text>
</comment>
<dbReference type="SUPFAM" id="SSF46626">
    <property type="entry name" value="Cytochrome c"/>
    <property type="match status" value="1"/>
</dbReference>
<reference evidence="7 8" key="1">
    <citation type="submission" date="2018-03" db="EMBL/GenBank/DDBJ databases">
        <title>Genomic Encyclopedia of Archaeal and Bacterial Type Strains, Phase II (KMG-II): from individual species to whole genera.</title>
        <authorList>
            <person name="Goeker M."/>
        </authorList>
    </citation>
    <scope>NUCLEOTIDE SEQUENCE [LARGE SCALE GENOMIC DNA]</scope>
    <source>
        <strain evidence="7 8">DSM 24859</strain>
    </source>
</reference>
<evidence type="ECO:0000313" key="8">
    <source>
        <dbReference type="Proteomes" id="UP000240971"/>
    </source>
</evidence>
<dbReference type="EMBL" id="PYAW01000001">
    <property type="protein sequence ID" value="PSL50332.1"/>
    <property type="molecule type" value="Genomic_DNA"/>
</dbReference>